<dbReference type="EMBL" id="WOGT01000002">
    <property type="protein sequence ID" value="MUN54469.1"/>
    <property type="molecule type" value="Genomic_DNA"/>
</dbReference>
<evidence type="ECO:0000313" key="1">
    <source>
        <dbReference type="EMBL" id="MUN54469.1"/>
    </source>
</evidence>
<gene>
    <name evidence="1" type="ORF">GMA10_04450</name>
</gene>
<evidence type="ECO:0000313" key="2">
    <source>
        <dbReference type="Proteomes" id="UP000462152"/>
    </source>
</evidence>
<sequence length="205" mass="22951">MALRLFPQENKALELLSDMAQLVVDSTSSASRMMGSPVSDHDQGFEQALEIEGRSTDAFFALMTTVRSAFVLPLPRADLYRLGQRLNQATESLTSASHIIKIHSLDRFSNRASDLLDLLQRQASLTAEAMRHLSDLEGLDEYWVEVLRMSKQSIRTTNLYQADMMDRLKPAAYIKEAQFTAQLQAASLSVREVATDVGRILVQES</sequence>
<dbReference type="InterPro" id="IPR038078">
    <property type="entry name" value="PhoU-like_sf"/>
</dbReference>
<dbReference type="InterPro" id="IPR052912">
    <property type="entry name" value="UPF0111_domain"/>
</dbReference>
<dbReference type="PANTHER" id="PTHR37298:SF1">
    <property type="entry name" value="UPF0111 PROTEIN YKAA"/>
    <property type="match status" value="1"/>
</dbReference>
<dbReference type="AlphaFoldDB" id="A0A7K1LH00"/>
<comment type="caution">
    <text evidence="1">The sequence shown here is derived from an EMBL/GenBank/DDBJ whole genome shotgun (WGS) entry which is preliminary data.</text>
</comment>
<dbReference type="PANTHER" id="PTHR37298">
    <property type="entry name" value="UPF0111 PROTEIN YKAA"/>
    <property type="match status" value="1"/>
</dbReference>
<keyword evidence="2" id="KW-1185">Reference proteome</keyword>
<dbReference type="Gene3D" id="1.20.58.220">
    <property type="entry name" value="Phosphate transport system protein phou homolog 2, domain 2"/>
    <property type="match status" value="1"/>
</dbReference>
<dbReference type="Proteomes" id="UP000462152">
    <property type="component" value="Unassembled WGS sequence"/>
</dbReference>
<proteinExistence type="predicted"/>
<organism evidence="1 2">
    <name type="scientific">Rothia koreensis</name>
    <dbReference type="NCBI Taxonomy" id="592378"/>
    <lineage>
        <taxon>Bacteria</taxon>
        <taxon>Bacillati</taxon>
        <taxon>Actinomycetota</taxon>
        <taxon>Actinomycetes</taxon>
        <taxon>Micrococcales</taxon>
        <taxon>Micrococcaceae</taxon>
        <taxon>Rothia</taxon>
    </lineage>
</organism>
<name>A0A7K1LH00_9MICC</name>
<dbReference type="RefSeq" id="WP_129315641.1">
    <property type="nucleotide sequence ID" value="NZ_JBFCQO010000003.1"/>
</dbReference>
<accession>A0A7K1LH00</accession>
<reference evidence="1 2" key="1">
    <citation type="submission" date="2019-12" db="EMBL/GenBank/DDBJ databases">
        <authorList>
            <person name="Li J."/>
            <person name="Shi Y."/>
            <person name="Xu G."/>
            <person name="Xiao D."/>
            <person name="Ran X."/>
        </authorList>
    </citation>
    <scope>NUCLEOTIDE SEQUENCE [LARGE SCALE GENOMIC DNA]</scope>
    <source>
        <strain evidence="1 2">JCM 15915</strain>
    </source>
</reference>
<protein>
    <submittedName>
        <fullName evidence="1">Phosphate transport regulator</fullName>
    </submittedName>
</protein>
<dbReference type="OrthoDB" id="9797568at2"/>